<reference evidence="2" key="1">
    <citation type="journal article" date="2024" name="Front. Bioeng. Biotechnol.">
        <title>Genome-scale model development and genomic sequencing of the oleaginous clade Lipomyces.</title>
        <authorList>
            <person name="Czajka J.J."/>
            <person name="Han Y."/>
            <person name="Kim J."/>
            <person name="Mondo S.J."/>
            <person name="Hofstad B.A."/>
            <person name="Robles A."/>
            <person name="Haridas S."/>
            <person name="Riley R."/>
            <person name="LaButti K."/>
            <person name="Pangilinan J."/>
            <person name="Andreopoulos W."/>
            <person name="Lipzen A."/>
            <person name="Yan J."/>
            <person name="Wang M."/>
            <person name="Ng V."/>
            <person name="Grigoriev I.V."/>
            <person name="Spatafora J.W."/>
            <person name="Magnuson J.K."/>
            <person name="Baker S.E."/>
            <person name="Pomraning K.R."/>
        </authorList>
    </citation>
    <scope>NUCLEOTIDE SEQUENCE [LARGE SCALE GENOMIC DNA]</scope>
    <source>
        <strain evidence="2">CBS 10300</strain>
    </source>
</reference>
<accession>A0ACC3TXG3</accession>
<organism evidence="1 2">
    <name type="scientific">Lipomyces orientalis</name>
    <dbReference type="NCBI Taxonomy" id="1233043"/>
    <lineage>
        <taxon>Eukaryota</taxon>
        <taxon>Fungi</taxon>
        <taxon>Dikarya</taxon>
        <taxon>Ascomycota</taxon>
        <taxon>Saccharomycotina</taxon>
        <taxon>Lipomycetes</taxon>
        <taxon>Lipomycetales</taxon>
        <taxon>Lipomycetaceae</taxon>
        <taxon>Lipomyces</taxon>
    </lineage>
</organism>
<sequence length="235" mass="27393">MADGSLSTQQTYQDLSKLERDFEIAELDILRYSTQKLKPLYDRRREIVEKLEKFWGIALEQMGDDIDQYITPQDAELFEYLSSIDVDRDETDPRTFTLTFRFKENPFLEDSTISKSFTYIDKKDDNEEEDSEDITDAGRIRYKSSKVNIKWKKDNDLTATPAGSPPSFFTFFDWENSDDESKKDVFAQAHEVAILIADELYPNAVKLFTEAVEEEDEDDEEEEIDLEGTYTISIV</sequence>
<evidence type="ECO:0000313" key="1">
    <source>
        <dbReference type="EMBL" id="KAK9325646.1"/>
    </source>
</evidence>
<proteinExistence type="predicted"/>
<evidence type="ECO:0000313" key="2">
    <source>
        <dbReference type="Proteomes" id="UP001489719"/>
    </source>
</evidence>
<dbReference type="Proteomes" id="UP001489719">
    <property type="component" value="Unassembled WGS sequence"/>
</dbReference>
<keyword evidence="2" id="KW-1185">Reference proteome</keyword>
<gene>
    <name evidence="1" type="ORF">V1517DRAFT_313944</name>
</gene>
<protein>
    <submittedName>
        <fullName evidence="1">Uncharacterized protein</fullName>
    </submittedName>
</protein>
<dbReference type="EMBL" id="MU970039">
    <property type="protein sequence ID" value="KAK9325646.1"/>
    <property type="molecule type" value="Genomic_DNA"/>
</dbReference>
<comment type="caution">
    <text evidence="1">The sequence shown here is derived from an EMBL/GenBank/DDBJ whole genome shotgun (WGS) entry which is preliminary data.</text>
</comment>
<name>A0ACC3TXG3_9ASCO</name>